<reference evidence="1" key="1">
    <citation type="submission" date="2020-05" db="EMBL/GenBank/DDBJ databases">
        <title>WGS assembly of Panicum virgatum.</title>
        <authorList>
            <person name="Lovell J.T."/>
            <person name="Jenkins J."/>
            <person name="Shu S."/>
            <person name="Juenger T.E."/>
            <person name="Schmutz J."/>
        </authorList>
    </citation>
    <scope>NUCLEOTIDE SEQUENCE</scope>
    <source>
        <strain evidence="1">AP13</strain>
    </source>
</reference>
<dbReference type="Proteomes" id="UP000823388">
    <property type="component" value="Chromosome 5K"/>
</dbReference>
<keyword evidence="2" id="KW-1185">Reference proteome</keyword>
<evidence type="ECO:0000313" key="1">
    <source>
        <dbReference type="EMBL" id="KAG2599789.1"/>
    </source>
</evidence>
<dbReference type="EMBL" id="CM029045">
    <property type="protein sequence ID" value="KAG2599789.1"/>
    <property type="molecule type" value="Genomic_DNA"/>
</dbReference>
<sequence length="131" mass="14645">MMDAAAVARANRRAFRVIRRRAARLARCPPLVLLPEQFDWPAGFNPGSGALLAINEDLAKSYDALAYVANNVLNMQHTRTALRGVLDMKSWGKATQCLWKVLEDMRDEALLKLAKCEKDYNRDSTHAPCSA</sequence>
<dbReference type="AlphaFoldDB" id="A0A8T0SUJ7"/>
<gene>
    <name evidence="1" type="ORF">PVAP13_5KG419607</name>
</gene>
<evidence type="ECO:0000313" key="2">
    <source>
        <dbReference type="Proteomes" id="UP000823388"/>
    </source>
</evidence>
<accession>A0A8T0SUJ7</accession>
<protein>
    <submittedName>
        <fullName evidence="1">Uncharacterized protein</fullName>
    </submittedName>
</protein>
<name>A0A8T0SUJ7_PANVG</name>
<comment type="caution">
    <text evidence="1">The sequence shown here is derived from an EMBL/GenBank/DDBJ whole genome shotgun (WGS) entry which is preliminary data.</text>
</comment>
<organism evidence="1 2">
    <name type="scientific">Panicum virgatum</name>
    <name type="common">Blackwell switchgrass</name>
    <dbReference type="NCBI Taxonomy" id="38727"/>
    <lineage>
        <taxon>Eukaryota</taxon>
        <taxon>Viridiplantae</taxon>
        <taxon>Streptophyta</taxon>
        <taxon>Embryophyta</taxon>
        <taxon>Tracheophyta</taxon>
        <taxon>Spermatophyta</taxon>
        <taxon>Magnoliopsida</taxon>
        <taxon>Liliopsida</taxon>
        <taxon>Poales</taxon>
        <taxon>Poaceae</taxon>
        <taxon>PACMAD clade</taxon>
        <taxon>Panicoideae</taxon>
        <taxon>Panicodae</taxon>
        <taxon>Paniceae</taxon>
        <taxon>Panicinae</taxon>
        <taxon>Panicum</taxon>
        <taxon>Panicum sect. Hiantes</taxon>
    </lineage>
</organism>
<proteinExistence type="predicted"/>